<sequence length="66" mass="7477">MKTGDFDIGIAHDGDADRVVFIDEQGNFIDGDTALALFSKEFLKKGRYRCNTGEQFKRNRDCSKSQ</sequence>
<gene>
    <name evidence="1" type="ORF">B1A_01739</name>
</gene>
<evidence type="ECO:0000313" key="1">
    <source>
        <dbReference type="EMBL" id="EQD79418.1"/>
    </source>
</evidence>
<dbReference type="Gene3D" id="3.40.120.10">
    <property type="entry name" value="Alpha-D-Glucose-1,6-Bisphosphate, subunit A, domain 3"/>
    <property type="match status" value="2"/>
</dbReference>
<proteinExistence type="predicted"/>
<dbReference type="EC" id="5.4.2.-" evidence="1"/>
<name>T1CDA1_9ZZZZ</name>
<dbReference type="SUPFAM" id="SSF53738">
    <property type="entry name" value="Phosphoglucomutase, first 3 domains"/>
    <property type="match status" value="1"/>
</dbReference>
<accession>T1CDA1</accession>
<comment type="caution">
    <text evidence="1">The sequence shown here is derived from an EMBL/GenBank/DDBJ whole genome shotgun (WGS) entry which is preliminary data.</text>
</comment>
<dbReference type="GO" id="GO:0005975">
    <property type="term" value="P:carbohydrate metabolic process"/>
    <property type="evidence" value="ECO:0007669"/>
    <property type="project" value="InterPro"/>
</dbReference>
<reference evidence="1" key="2">
    <citation type="journal article" date="2014" name="ISME J.">
        <title>Microbial stratification in low pH oxic and suboxic macroscopic growths along an acid mine drainage.</title>
        <authorList>
            <person name="Mendez-Garcia C."/>
            <person name="Mesa V."/>
            <person name="Sprenger R.R."/>
            <person name="Richter M."/>
            <person name="Diez M.S."/>
            <person name="Solano J."/>
            <person name="Bargiela R."/>
            <person name="Golyshina O.V."/>
            <person name="Manteca A."/>
            <person name="Ramos J.L."/>
            <person name="Gallego J.R."/>
            <person name="Llorente I."/>
            <person name="Martins Dos Santos V.A."/>
            <person name="Jensen O.N."/>
            <person name="Pelaez A.I."/>
            <person name="Sanchez J."/>
            <person name="Ferrer M."/>
        </authorList>
    </citation>
    <scope>NUCLEOTIDE SEQUENCE</scope>
</reference>
<organism evidence="1">
    <name type="scientific">mine drainage metagenome</name>
    <dbReference type="NCBI Taxonomy" id="410659"/>
    <lineage>
        <taxon>unclassified sequences</taxon>
        <taxon>metagenomes</taxon>
        <taxon>ecological metagenomes</taxon>
    </lineage>
</organism>
<keyword evidence="1" id="KW-0413">Isomerase</keyword>
<protein>
    <submittedName>
        <fullName evidence="1">Alpha-D-phosphohexomutase, alpha/beta/alpha domain protein II domain protein</fullName>
        <ecNumber evidence="1">5.4.2.-</ecNumber>
    </submittedName>
</protein>
<dbReference type="GO" id="GO:0016868">
    <property type="term" value="F:intramolecular phosphotransferase activity"/>
    <property type="evidence" value="ECO:0007669"/>
    <property type="project" value="InterPro"/>
</dbReference>
<dbReference type="EMBL" id="AUZX01001316">
    <property type="protein sequence ID" value="EQD79418.1"/>
    <property type="molecule type" value="Genomic_DNA"/>
</dbReference>
<dbReference type="InterPro" id="IPR016055">
    <property type="entry name" value="A-D-PHexomutase_a/b/a-I/II/III"/>
</dbReference>
<reference evidence="1" key="1">
    <citation type="submission" date="2013-08" db="EMBL/GenBank/DDBJ databases">
        <authorList>
            <person name="Mendez C."/>
            <person name="Richter M."/>
            <person name="Ferrer M."/>
            <person name="Sanchez J."/>
        </authorList>
    </citation>
    <scope>NUCLEOTIDE SEQUENCE</scope>
</reference>
<dbReference type="AlphaFoldDB" id="T1CDA1"/>